<dbReference type="Proteomes" id="UP000054630">
    <property type="component" value="Unassembled WGS sequence"/>
</dbReference>
<reference evidence="1 2" key="1">
    <citation type="submission" date="2015-01" db="EMBL/GenBank/DDBJ databases">
        <title>Evolution of Trichinella species and genotypes.</title>
        <authorList>
            <person name="Korhonen P.K."/>
            <person name="Edoardo P."/>
            <person name="Giuseppe L.R."/>
            <person name="Gasser R.B."/>
        </authorList>
    </citation>
    <scope>NUCLEOTIDE SEQUENCE [LARGE SCALE GENOMIC DNA]</scope>
    <source>
        <strain evidence="1">ISS37</strain>
    </source>
</reference>
<sequence length="109" mass="12341">MPVALGINGNVFPDFVLVNSGDGTRSGRSLGSLGKRFARSLYMALLTSLKNGNWPDIDGSMSWSKEDSEPAAKKQSRVRLYFFIISIFENNFYHCPLFYCTKVTLYQMR</sequence>
<accession>A0A0V0RN14</accession>
<name>A0A0V0RN14_9BILA</name>
<evidence type="ECO:0000313" key="1">
    <source>
        <dbReference type="EMBL" id="KRX15669.1"/>
    </source>
</evidence>
<gene>
    <name evidence="1" type="ORF">T07_8092</name>
</gene>
<keyword evidence="2" id="KW-1185">Reference proteome</keyword>
<dbReference type="AlphaFoldDB" id="A0A0V0RN14"/>
<comment type="caution">
    <text evidence="1">The sequence shown here is derived from an EMBL/GenBank/DDBJ whole genome shotgun (WGS) entry which is preliminary data.</text>
</comment>
<proteinExistence type="predicted"/>
<protein>
    <submittedName>
        <fullName evidence="1">Uncharacterized protein</fullName>
    </submittedName>
</protein>
<organism evidence="1 2">
    <name type="scientific">Trichinella nelsoni</name>
    <dbReference type="NCBI Taxonomy" id="6336"/>
    <lineage>
        <taxon>Eukaryota</taxon>
        <taxon>Metazoa</taxon>
        <taxon>Ecdysozoa</taxon>
        <taxon>Nematoda</taxon>
        <taxon>Enoplea</taxon>
        <taxon>Dorylaimia</taxon>
        <taxon>Trichinellida</taxon>
        <taxon>Trichinellidae</taxon>
        <taxon>Trichinella</taxon>
    </lineage>
</organism>
<dbReference type="EMBL" id="JYDL01000125">
    <property type="protein sequence ID" value="KRX15669.1"/>
    <property type="molecule type" value="Genomic_DNA"/>
</dbReference>
<evidence type="ECO:0000313" key="2">
    <source>
        <dbReference type="Proteomes" id="UP000054630"/>
    </source>
</evidence>